<evidence type="ECO:0000256" key="1">
    <source>
        <dbReference type="ARBA" id="ARBA00004651"/>
    </source>
</evidence>
<organism evidence="9 10">
    <name type="scientific">Clostridium thailandense</name>
    <dbReference type="NCBI Taxonomy" id="2794346"/>
    <lineage>
        <taxon>Bacteria</taxon>
        <taxon>Bacillati</taxon>
        <taxon>Bacillota</taxon>
        <taxon>Clostridia</taxon>
        <taxon>Eubacteriales</taxon>
        <taxon>Clostridiaceae</taxon>
        <taxon>Clostridium</taxon>
    </lineage>
</organism>
<protein>
    <submittedName>
        <fullName evidence="9">Acyltransferase</fullName>
    </submittedName>
</protein>
<feature type="transmembrane region" description="Helical" evidence="7">
    <location>
        <begin position="295"/>
        <end position="313"/>
    </location>
</feature>
<evidence type="ECO:0000256" key="4">
    <source>
        <dbReference type="ARBA" id="ARBA00022692"/>
    </source>
</evidence>
<feature type="transmembrane region" description="Helical" evidence="7">
    <location>
        <begin position="121"/>
        <end position="143"/>
    </location>
</feature>
<evidence type="ECO:0000256" key="3">
    <source>
        <dbReference type="ARBA" id="ARBA00022475"/>
    </source>
</evidence>
<dbReference type="GO" id="GO:0005886">
    <property type="term" value="C:plasma membrane"/>
    <property type="evidence" value="ECO:0007669"/>
    <property type="project" value="UniProtKB-SubCell"/>
</dbReference>
<dbReference type="Proteomes" id="UP000694308">
    <property type="component" value="Unassembled WGS sequence"/>
</dbReference>
<dbReference type="GO" id="GO:0009246">
    <property type="term" value="P:enterobacterial common antigen biosynthetic process"/>
    <property type="evidence" value="ECO:0007669"/>
    <property type="project" value="TreeGrafter"/>
</dbReference>
<keyword evidence="9" id="KW-0808">Transferase</keyword>
<gene>
    <name evidence="9" type="ORF">I6U48_07935</name>
</gene>
<name>A0A949WQJ1_9CLOT</name>
<dbReference type="Pfam" id="PF01757">
    <property type="entry name" value="Acyl_transf_3"/>
    <property type="match status" value="1"/>
</dbReference>
<comment type="subcellular location">
    <subcellularLocation>
        <location evidence="1">Cell membrane</location>
        <topology evidence="1">Multi-pass membrane protein</topology>
    </subcellularLocation>
</comment>
<dbReference type="PANTHER" id="PTHR40074:SF2">
    <property type="entry name" value="O-ACETYLTRANSFERASE WECH"/>
    <property type="match status" value="1"/>
</dbReference>
<feature type="transmembrane region" description="Helical" evidence="7">
    <location>
        <begin position="52"/>
        <end position="70"/>
    </location>
</feature>
<feature type="transmembrane region" description="Helical" evidence="7">
    <location>
        <begin position="255"/>
        <end position="274"/>
    </location>
</feature>
<dbReference type="RefSeq" id="WP_218319872.1">
    <property type="nucleotide sequence ID" value="NZ_JAEEGC010000034.1"/>
</dbReference>
<keyword evidence="6 7" id="KW-0472">Membrane</keyword>
<feature type="transmembrane region" description="Helical" evidence="7">
    <location>
        <begin position="319"/>
        <end position="345"/>
    </location>
</feature>
<proteinExistence type="inferred from homology"/>
<feature type="transmembrane region" description="Helical" evidence="7">
    <location>
        <begin position="193"/>
        <end position="214"/>
    </location>
</feature>
<evidence type="ECO:0000256" key="5">
    <source>
        <dbReference type="ARBA" id="ARBA00022989"/>
    </source>
</evidence>
<reference evidence="9" key="1">
    <citation type="submission" date="2020-12" db="EMBL/GenBank/DDBJ databases">
        <title>Clostridium thailandense sp. nov., a novel acetogenic bacterium isolated from peat land soil in Thailand.</title>
        <authorList>
            <person name="Chaikitkaew S."/>
            <person name="Birkeland N.K."/>
        </authorList>
    </citation>
    <scope>NUCLEOTIDE SEQUENCE</scope>
    <source>
        <strain evidence="9">PL3</strain>
    </source>
</reference>
<comment type="similarity">
    <text evidence="2">Belongs to the acyltransferase 3 family.</text>
</comment>
<dbReference type="PANTHER" id="PTHR40074">
    <property type="entry name" value="O-ACETYLTRANSFERASE WECH"/>
    <property type="match status" value="1"/>
</dbReference>
<dbReference type="AlphaFoldDB" id="A0A949WQJ1"/>
<feature type="domain" description="Acyltransferase 3" evidence="8">
    <location>
        <begin position="7"/>
        <end position="330"/>
    </location>
</feature>
<comment type="caution">
    <text evidence="9">The sequence shown here is derived from an EMBL/GenBank/DDBJ whole genome shotgun (WGS) entry which is preliminary data.</text>
</comment>
<feature type="transmembrane region" description="Helical" evidence="7">
    <location>
        <begin position="12"/>
        <end position="32"/>
    </location>
</feature>
<feature type="transmembrane region" description="Helical" evidence="7">
    <location>
        <begin position="82"/>
        <end position="101"/>
    </location>
</feature>
<feature type="transmembrane region" description="Helical" evidence="7">
    <location>
        <begin position="226"/>
        <end position="243"/>
    </location>
</feature>
<evidence type="ECO:0000256" key="7">
    <source>
        <dbReference type="SAM" id="Phobius"/>
    </source>
</evidence>
<keyword evidence="4 7" id="KW-0812">Transmembrane</keyword>
<evidence type="ECO:0000259" key="8">
    <source>
        <dbReference type="Pfam" id="PF01757"/>
    </source>
</evidence>
<feature type="transmembrane region" description="Helical" evidence="7">
    <location>
        <begin position="155"/>
        <end position="173"/>
    </location>
</feature>
<sequence>MRQERLHEIDILRAIAFVFVVTQHTLGGFSNIKGLPYASFAIMKLTYVIAKVAVPIFLFISAVALFYTHSEKFECKSYYFKRIKYLLIPYIVWSAINMIMLDNKERFNNFLIQLIAGNAAYHFWYMGMVIRVFFMFPIILCIAKKVHLMNVKIRTSIFILLVCLYYPVSRIQNTISDNVGKLIFGTPTDIQQRIINISVLFWYLYFILGIYLALNYEYIKKKLIQYRAIVFIIYGISLIYAYLNEIEKIRFIRFLSLSYMVFSVLTFYLIALSLKEKNKVYKLMKFISDYSFTSYMAHIIVINYVVNITMLVLNTRNYLIVGIFALVITSLTTPVIIKFISYFPFSEYITGTKRSFKSSVLKIRPSKTA</sequence>
<dbReference type="EMBL" id="JAEEGC010000034">
    <property type="protein sequence ID" value="MBV7272841.1"/>
    <property type="molecule type" value="Genomic_DNA"/>
</dbReference>
<keyword evidence="9" id="KW-0012">Acyltransferase</keyword>
<keyword evidence="5 7" id="KW-1133">Transmembrane helix</keyword>
<evidence type="ECO:0000256" key="6">
    <source>
        <dbReference type="ARBA" id="ARBA00023136"/>
    </source>
</evidence>
<evidence type="ECO:0000313" key="10">
    <source>
        <dbReference type="Proteomes" id="UP000694308"/>
    </source>
</evidence>
<evidence type="ECO:0000313" key="9">
    <source>
        <dbReference type="EMBL" id="MBV7272841.1"/>
    </source>
</evidence>
<dbReference type="GO" id="GO:0016413">
    <property type="term" value="F:O-acetyltransferase activity"/>
    <property type="evidence" value="ECO:0007669"/>
    <property type="project" value="TreeGrafter"/>
</dbReference>
<keyword evidence="10" id="KW-1185">Reference proteome</keyword>
<keyword evidence="3" id="KW-1003">Cell membrane</keyword>
<evidence type="ECO:0000256" key="2">
    <source>
        <dbReference type="ARBA" id="ARBA00007400"/>
    </source>
</evidence>
<accession>A0A949WQJ1</accession>
<dbReference type="InterPro" id="IPR002656">
    <property type="entry name" value="Acyl_transf_3_dom"/>
</dbReference>